<dbReference type="KEGG" id="rhi:NGR_c11410"/>
<dbReference type="AlphaFoldDB" id="C3MAT3"/>
<dbReference type="PATRIC" id="fig|394.7.peg.3967"/>
<evidence type="ECO:0000313" key="1">
    <source>
        <dbReference type="EMBL" id="ACP24926.1"/>
    </source>
</evidence>
<accession>C3MAT3</accession>
<keyword evidence="2" id="KW-1185">Reference proteome</keyword>
<evidence type="ECO:0000313" key="2">
    <source>
        <dbReference type="Proteomes" id="UP000001054"/>
    </source>
</evidence>
<dbReference type="EMBL" id="CP001389">
    <property type="protein sequence ID" value="ACP24926.1"/>
    <property type="molecule type" value="Genomic_DNA"/>
</dbReference>
<sequence>MDLDDEIERGVQMFMAEYGVSRDEAIKRILRDWLIGGGYIPLDLDEKM</sequence>
<dbReference type="RefSeq" id="WP_012707709.1">
    <property type="nucleotide sequence ID" value="NC_012587.1"/>
</dbReference>
<dbReference type="STRING" id="394.NGR_c11410"/>
<reference evidence="1 2" key="1">
    <citation type="journal article" date="2009" name="Appl. Environ. Microbiol.">
        <title>Rhizobium sp. strain NGR234 possesses a remarkable number of secretion systems.</title>
        <authorList>
            <person name="Schmeisser C."/>
            <person name="Liesegang H."/>
            <person name="Krysciak D."/>
            <person name="Bakkou N."/>
            <person name="Le Quere A."/>
            <person name="Wollherr A."/>
            <person name="Heinemeyer I."/>
            <person name="Morgenstern B."/>
            <person name="Pommerening-Roeser A."/>
            <person name="Flores M."/>
            <person name="Palacios R."/>
            <person name="Brenner S."/>
            <person name="Gottschalk G."/>
            <person name="Schmitz R.A."/>
            <person name="Broughton W.J."/>
            <person name="Perret X."/>
            <person name="Strittmatter A.W."/>
            <person name="Streit W.R."/>
        </authorList>
    </citation>
    <scope>NUCLEOTIDE SEQUENCE [LARGE SCALE GENOMIC DNA]</scope>
    <source>
        <strain evidence="2">NBRC 101917 / NGR234</strain>
    </source>
</reference>
<protein>
    <recommendedName>
        <fullName evidence="3">Ribbon-helix-helix protein CopG domain-containing protein</fullName>
    </recommendedName>
</protein>
<gene>
    <name evidence="1" type="ordered locus">NGR_c11410</name>
</gene>
<proteinExistence type="predicted"/>
<evidence type="ECO:0008006" key="3">
    <source>
        <dbReference type="Google" id="ProtNLM"/>
    </source>
</evidence>
<dbReference type="OrthoDB" id="7950490at2"/>
<dbReference type="Proteomes" id="UP000001054">
    <property type="component" value="Chromosome"/>
</dbReference>
<organism evidence="1 2">
    <name type="scientific">Sinorhizobium fredii (strain NBRC 101917 / NGR234)</name>
    <dbReference type="NCBI Taxonomy" id="394"/>
    <lineage>
        <taxon>Bacteria</taxon>
        <taxon>Pseudomonadati</taxon>
        <taxon>Pseudomonadota</taxon>
        <taxon>Alphaproteobacteria</taxon>
        <taxon>Hyphomicrobiales</taxon>
        <taxon>Rhizobiaceae</taxon>
        <taxon>Sinorhizobium/Ensifer group</taxon>
        <taxon>Sinorhizobium</taxon>
    </lineage>
</organism>
<name>C3MAT3_SINFN</name>
<dbReference type="HOGENOM" id="CLU_3157093_0_0_5"/>